<dbReference type="EMBL" id="JBIACK010000008">
    <property type="protein sequence ID" value="MFE8702042.1"/>
    <property type="molecule type" value="Genomic_DNA"/>
</dbReference>
<dbReference type="CDD" id="cd00830">
    <property type="entry name" value="KAS_III"/>
    <property type="match status" value="1"/>
</dbReference>
<gene>
    <name evidence="5" type="ORF">ACFYKX_15705</name>
</gene>
<dbReference type="InterPro" id="IPR013751">
    <property type="entry name" value="ACP_syn_III_N"/>
</dbReference>
<dbReference type="Pfam" id="PF08545">
    <property type="entry name" value="ACP_syn_III"/>
    <property type="match status" value="1"/>
</dbReference>
<dbReference type="RefSeq" id="WP_389362010.1">
    <property type="nucleotide sequence ID" value="NZ_JBIACK010000008.1"/>
</dbReference>
<keyword evidence="6" id="KW-1185">Reference proteome</keyword>
<name>A0ABW6KCZ8_9BACI</name>
<keyword evidence="2" id="KW-0012">Acyltransferase</keyword>
<sequence length="331" mass="36189">MHRNMKIIGTGMYTPSRVVKSYELDQKLSLPSGWTFDKSGVETRYYVTDETASYMGAQAAKDAVKKAGISLKDIDCIVSGSGTMEQPIPCNAALIQNQLGLEMSGIPCFDVNTTCLSFVKALDLVSYLIDAGRFQTVLVVTSEISSVGLNYKHKESSILFGDGAAAVVVQRTPENESSKVITSHMETYSAGAFYSEISGGGTKFHPREHNEETEDRFLFSMNGRLIFRLSSKLLPSFMDKLLENTSIGMNDLKAVVPHQASGMAMRILQKKLNIPDHAFINNIKEYGNTIASSIPIALHETIESGKIQRGDRVMLIGTSAGLSIGGMIFEY</sequence>
<dbReference type="SUPFAM" id="SSF53901">
    <property type="entry name" value="Thiolase-like"/>
    <property type="match status" value="1"/>
</dbReference>
<dbReference type="Pfam" id="PF08541">
    <property type="entry name" value="ACP_syn_III_C"/>
    <property type="match status" value="1"/>
</dbReference>
<evidence type="ECO:0000313" key="6">
    <source>
        <dbReference type="Proteomes" id="UP001601059"/>
    </source>
</evidence>
<dbReference type="PANTHER" id="PTHR34069:SF2">
    <property type="entry name" value="BETA-KETOACYL-[ACYL-CARRIER-PROTEIN] SYNTHASE III"/>
    <property type="match status" value="1"/>
</dbReference>
<comment type="caution">
    <text evidence="5">The sequence shown here is derived from an EMBL/GenBank/DDBJ whole genome shotgun (WGS) entry which is preliminary data.</text>
</comment>
<proteinExistence type="predicted"/>
<dbReference type="NCBIfam" id="NF006829">
    <property type="entry name" value="PRK09352.1"/>
    <property type="match status" value="1"/>
</dbReference>
<evidence type="ECO:0000313" key="5">
    <source>
        <dbReference type="EMBL" id="MFE8702042.1"/>
    </source>
</evidence>
<dbReference type="Gene3D" id="3.40.47.10">
    <property type="match status" value="1"/>
</dbReference>
<dbReference type="InterPro" id="IPR013747">
    <property type="entry name" value="ACP_syn_III_C"/>
</dbReference>
<protein>
    <submittedName>
        <fullName evidence="5">Beta-ketoacyl-ACP synthase III</fullName>
    </submittedName>
</protein>
<dbReference type="PANTHER" id="PTHR34069">
    <property type="entry name" value="3-OXOACYL-[ACYL-CARRIER-PROTEIN] SYNTHASE 3"/>
    <property type="match status" value="1"/>
</dbReference>
<keyword evidence="1" id="KW-0808">Transferase</keyword>
<evidence type="ECO:0000259" key="4">
    <source>
        <dbReference type="Pfam" id="PF08545"/>
    </source>
</evidence>
<evidence type="ECO:0000256" key="1">
    <source>
        <dbReference type="ARBA" id="ARBA00022679"/>
    </source>
</evidence>
<evidence type="ECO:0000256" key="2">
    <source>
        <dbReference type="ARBA" id="ARBA00023315"/>
    </source>
</evidence>
<reference evidence="5 6" key="1">
    <citation type="submission" date="2024-08" db="EMBL/GenBank/DDBJ databases">
        <title>Two novel Cytobacillus novel species.</title>
        <authorList>
            <person name="Liu G."/>
        </authorList>
    </citation>
    <scope>NUCLEOTIDE SEQUENCE [LARGE SCALE GENOMIC DNA]</scope>
    <source>
        <strain evidence="5 6">FJAT-54145</strain>
    </source>
</reference>
<dbReference type="NCBIfam" id="NF005541">
    <property type="entry name" value="PRK07204.1"/>
    <property type="match status" value="1"/>
</dbReference>
<feature type="domain" description="Beta-ketoacyl-[acyl-carrier-protein] synthase III C-terminal" evidence="3">
    <location>
        <begin position="242"/>
        <end position="331"/>
    </location>
</feature>
<organism evidence="5 6">
    <name type="scientific">Cytobacillus spartinae</name>
    <dbReference type="NCBI Taxonomy" id="3299023"/>
    <lineage>
        <taxon>Bacteria</taxon>
        <taxon>Bacillati</taxon>
        <taxon>Bacillota</taxon>
        <taxon>Bacilli</taxon>
        <taxon>Bacillales</taxon>
        <taxon>Bacillaceae</taxon>
        <taxon>Cytobacillus</taxon>
    </lineage>
</organism>
<feature type="domain" description="Beta-ketoacyl-[acyl-carrier-protein] synthase III N-terminal" evidence="4">
    <location>
        <begin position="109"/>
        <end position="188"/>
    </location>
</feature>
<dbReference type="Proteomes" id="UP001601059">
    <property type="component" value="Unassembled WGS sequence"/>
</dbReference>
<evidence type="ECO:0000259" key="3">
    <source>
        <dbReference type="Pfam" id="PF08541"/>
    </source>
</evidence>
<accession>A0ABW6KCZ8</accession>
<dbReference type="InterPro" id="IPR016039">
    <property type="entry name" value="Thiolase-like"/>
</dbReference>